<evidence type="ECO:0000313" key="6">
    <source>
        <dbReference type="EMBL" id="KDN67777.1"/>
    </source>
</evidence>
<dbReference type="GO" id="GO:0008295">
    <property type="term" value="P:spermidine biosynthetic process"/>
    <property type="evidence" value="ECO:0007669"/>
    <property type="project" value="TreeGrafter"/>
</dbReference>
<dbReference type="FunFam" id="2.30.140.10:FF:000001">
    <property type="entry name" value="SPE3p Spermidine synthase"/>
    <property type="match status" value="1"/>
</dbReference>
<dbReference type="Gene3D" id="3.40.50.150">
    <property type="entry name" value="Vaccinia Virus protein VP39"/>
    <property type="match status" value="2"/>
</dbReference>
<dbReference type="PANTHER" id="PTHR11558">
    <property type="entry name" value="SPERMIDINE/SPERMINE SYNTHASE"/>
    <property type="match status" value="1"/>
</dbReference>
<evidence type="ECO:0000313" key="7">
    <source>
        <dbReference type="Proteomes" id="UP000027238"/>
    </source>
</evidence>
<dbReference type="Pfam" id="PF01564">
    <property type="entry name" value="Spermine_synth"/>
    <property type="match status" value="2"/>
</dbReference>
<dbReference type="PROSITE" id="PS51006">
    <property type="entry name" value="PABS_2"/>
    <property type="match status" value="1"/>
</dbReference>
<dbReference type="InterPro" id="IPR030374">
    <property type="entry name" value="PABS"/>
</dbReference>
<accession>A0A066XFT6</accession>
<dbReference type="PROSITE" id="PS01330">
    <property type="entry name" value="PABS_1"/>
    <property type="match status" value="1"/>
</dbReference>
<dbReference type="eggNOG" id="KOG1562">
    <property type="taxonomic scope" value="Eukaryota"/>
</dbReference>
<dbReference type="AlphaFoldDB" id="A0A066XFT6"/>
<dbReference type="Pfam" id="PF17284">
    <property type="entry name" value="Spermine_synt_N"/>
    <property type="match status" value="1"/>
</dbReference>
<comment type="caution">
    <text evidence="6">The sequence shown here is derived from an EMBL/GenBank/DDBJ whole genome shotgun (WGS) entry which is preliminary data.</text>
</comment>
<dbReference type="InterPro" id="IPR030373">
    <property type="entry name" value="PABS_CS"/>
</dbReference>
<reference evidence="7" key="1">
    <citation type="journal article" date="2014" name="Genome Announc.">
        <title>Draft genome sequence of Colletotrichum sublineola, a destructive pathogen of cultivated sorghum.</title>
        <authorList>
            <person name="Baroncelli R."/>
            <person name="Sanz-Martin J.M."/>
            <person name="Rech G.E."/>
            <person name="Sukno S.A."/>
            <person name="Thon M.R."/>
        </authorList>
    </citation>
    <scope>NUCLEOTIDE SEQUENCE [LARGE SCALE GENOMIC DNA]</scope>
    <source>
        <strain evidence="7">TX430BB</strain>
    </source>
</reference>
<evidence type="ECO:0000256" key="3">
    <source>
        <dbReference type="PROSITE-ProRule" id="PRU00354"/>
    </source>
</evidence>
<dbReference type="PANTHER" id="PTHR11558:SF11">
    <property type="entry name" value="SPERMIDINE SYNTHASE"/>
    <property type="match status" value="1"/>
</dbReference>
<dbReference type="InterPro" id="IPR035246">
    <property type="entry name" value="Spermidine_synt_N"/>
</dbReference>
<dbReference type="InterPro" id="IPR037163">
    <property type="entry name" value="Spermidine_synt_N_sf"/>
</dbReference>
<dbReference type="OrthoDB" id="38125at2759"/>
<evidence type="ECO:0000256" key="2">
    <source>
        <dbReference type="ARBA" id="ARBA00022679"/>
    </source>
</evidence>
<dbReference type="InterPro" id="IPR029063">
    <property type="entry name" value="SAM-dependent_MTases_sf"/>
</dbReference>
<evidence type="ECO:0000256" key="1">
    <source>
        <dbReference type="ARBA" id="ARBA00007867"/>
    </source>
</evidence>
<evidence type="ECO:0000256" key="4">
    <source>
        <dbReference type="RuleBase" id="RU003836"/>
    </source>
</evidence>
<sequence>MWPGQAMTLKVKKVVHHEKSQYQDVLIFESTDYGMVLVLDNVIQATERDEFSYQEMITHLAMNSHPNPKKVLVIGGGDGGVLREVVKHECVEEAILCDIDEAVIRLSKQYLPNMAVGFNHPKAKTHVGDGFKFLEEYKDTFDVIITDSSDPEGPAESLFEKPYFQLLHDALREGGVISTQGCTFPLFRDHRGDRGSFGPRREASETSKAASTLPACFSFRSRLDFTPRLPAAENQWLHMPLICKLKKDCKEIFPVAEYGYTTIPTYPSGQIGFMVCCKDPNRNVKEPLRKWSPEEEDKLCRYYNSEIHKAAFVLPNFAKKALQ</sequence>
<gene>
    <name evidence="6" type="ORF">CSUB01_07070</name>
</gene>
<name>A0A066XFT6_COLSU</name>
<protein>
    <submittedName>
        <fullName evidence="6">Putative spermidine synthase</fullName>
    </submittedName>
</protein>
<dbReference type="Gene3D" id="2.30.140.10">
    <property type="entry name" value="Spermidine synthase, tetramerisation domain"/>
    <property type="match status" value="1"/>
</dbReference>
<dbReference type="GO" id="GO:0005829">
    <property type="term" value="C:cytosol"/>
    <property type="evidence" value="ECO:0007669"/>
    <property type="project" value="TreeGrafter"/>
</dbReference>
<proteinExistence type="inferred from homology"/>
<dbReference type="HOGENOM" id="CLU_048199_1_0_1"/>
<dbReference type="Proteomes" id="UP000027238">
    <property type="component" value="Unassembled WGS sequence"/>
</dbReference>
<dbReference type="InterPro" id="IPR001045">
    <property type="entry name" value="Spermi_synthase"/>
</dbReference>
<keyword evidence="2 3" id="KW-0808">Transferase</keyword>
<organism evidence="6 7">
    <name type="scientific">Colletotrichum sublineola</name>
    <name type="common">Sorghum anthracnose fungus</name>
    <dbReference type="NCBI Taxonomy" id="1173701"/>
    <lineage>
        <taxon>Eukaryota</taxon>
        <taxon>Fungi</taxon>
        <taxon>Dikarya</taxon>
        <taxon>Ascomycota</taxon>
        <taxon>Pezizomycotina</taxon>
        <taxon>Sordariomycetes</taxon>
        <taxon>Hypocreomycetidae</taxon>
        <taxon>Glomerellales</taxon>
        <taxon>Glomerellaceae</taxon>
        <taxon>Colletotrichum</taxon>
        <taxon>Colletotrichum graminicola species complex</taxon>
    </lineage>
</organism>
<comment type="similarity">
    <text evidence="1 4">Belongs to the spermidine/spermine synthase family.</text>
</comment>
<feature type="domain" description="PABS" evidence="5">
    <location>
        <begin position="1"/>
        <end position="278"/>
    </location>
</feature>
<feature type="active site" description="Proton acceptor" evidence="3">
    <location>
        <position position="147"/>
    </location>
</feature>
<dbReference type="HAMAP" id="MF_00198">
    <property type="entry name" value="Spermidine_synth"/>
    <property type="match status" value="1"/>
</dbReference>
<evidence type="ECO:0000259" key="5">
    <source>
        <dbReference type="PROSITE" id="PS51006"/>
    </source>
</evidence>
<keyword evidence="3" id="KW-0620">Polyamine biosynthesis</keyword>
<dbReference type="CDD" id="cd02440">
    <property type="entry name" value="AdoMet_MTases"/>
    <property type="match status" value="1"/>
</dbReference>
<dbReference type="EMBL" id="JMSE01000776">
    <property type="protein sequence ID" value="KDN67777.1"/>
    <property type="molecule type" value="Genomic_DNA"/>
</dbReference>
<keyword evidence="7" id="KW-1185">Reference proteome</keyword>
<dbReference type="STRING" id="1173701.A0A066XFT6"/>
<dbReference type="OMA" id="FLYHEMM"/>
<dbReference type="GO" id="GO:0004766">
    <property type="term" value="F:spermidine synthase activity"/>
    <property type="evidence" value="ECO:0007669"/>
    <property type="project" value="TreeGrafter"/>
</dbReference>
<dbReference type="NCBIfam" id="TIGR00417">
    <property type="entry name" value="speE"/>
    <property type="match status" value="1"/>
</dbReference>
<dbReference type="SUPFAM" id="SSF53335">
    <property type="entry name" value="S-adenosyl-L-methionine-dependent methyltransferases"/>
    <property type="match status" value="1"/>
</dbReference>